<accession>A0ACC3SUH5</accession>
<dbReference type="EMBL" id="MU971479">
    <property type="protein sequence ID" value="KAK9234412.1"/>
    <property type="molecule type" value="Genomic_DNA"/>
</dbReference>
<evidence type="ECO:0000313" key="2">
    <source>
        <dbReference type="Proteomes" id="UP001433508"/>
    </source>
</evidence>
<keyword evidence="2" id="KW-1185">Reference proteome</keyword>
<reference evidence="2" key="1">
    <citation type="journal article" date="2024" name="Front. Bioeng. Biotechnol.">
        <title>Genome-scale model development and genomic sequencing of the oleaginous clade Lipomyces.</title>
        <authorList>
            <person name="Czajka J.J."/>
            <person name="Han Y."/>
            <person name="Kim J."/>
            <person name="Mondo S.J."/>
            <person name="Hofstad B.A."/>
            <person name="Robles A."/>
            <person name="Haridas S."/>
            <person name="Riley R."/>
            <person name="LaButti K."/>
            <person name="Pangilinan J."/>
            <person name="Andreopoulos W."/>
            <person name="Lipzen A."/>
            <person name="Yan J."/>
            <person name="Wang M."/>
            <person name="Ng V."/>
            <person name="Grigoriev I.V."/>
            <person name="Spatafora J.W."/>
            <person name="Magnuson J.K."/>
            <person name="Baker S.E."/>
            <person name="Pomraning K.R."/>
        </authorList>
    </citation>
    <scope>NUCLEOTIDE SEQUENCE [LARGE SCALE GENOMIC DNA]</scope>
    <source>
        <strain evidence="2">CBS 7786</strain>
    </source>
</reference>
<dbReference type="Proteomes" id="UP001433508">
    <property type="component" value="Unassembled WGS sequence"/>
</dbReference>
<gene>
    <name evidence="1" type="ORF">V1525DRAFT_59711</name>
</gene>
<organism evidence="1 2">
    <name type="scientific">Lipomyces kononenkoae</name>
    <name type="common">Yeast</name>
    <dbReference type="NCBI Taxonomy" id="34357"/>
    <lineage>
        <taxon>Eukaryota</taxon>
        <taxon>Fungi</taxon>
        <taxon>Dikarya</taxon>
        <taxon>Ascomycota</taxon>
        <taxon>Saccharomycotina</taxon>
        <taxon>Lipomycetes</taxon>
        <taxon>Lipomycetales</taxon>
        <taxon>Lipomycetaceae</taxon>
        <taxon>Lipomyces</taxon>
    </lineage>
</organism>
<evidence type="ECO:0000313" key="1">
    <source>
        <dbReference type="EMBL" id="KAK9234412.1"/>
    </source>
</evidence>
<protein>
    <submittedName>
        <fullName evidence="1">Uncharacterized protein</fullName>
    </submittedName>
</protein>
<name>A0ACC3SUH5_LIPKO</name>
<sequence length="163" mass="18954">MTDMDNPEKTLYETLITILEPDEVPLTFDSHNRTIHVRPIATALLQWGYDRDSLANDLWKRITDSPQKIEMLRKLLRACNASMVLPSAESGFAPRRPRTWQEVRSKFLESDDLRWSVISWTRDFYLDLLLTIVGRSQTPAASDRSTATRNQKAFRSKVNVNWE</sequence>
<proteinExistence type="predicted"/>
<comment type="caution">
    <text evidence="1">The sequence shown here is derived from an EMBL/GenBank/DDBJ whole genome shotgun (WGS) entry which is preliminary data.</text>
</comment>